<dbReference type="EMBL" id="VYZS01007590">
    <property type="protein sequence ID" value="NXS06617.1"/>
    <property type="molecule type" value="Genomic_DNA"/>
</dbReference>
<feature type="non-terminal residue" evidence="5">
    <location>
        <position position="1"/>
    </location>
</feature>
<dbReference type="GO" id="GO:0005829">
    <property type="term" value="C:cytosol"/>
    <property type="evidence" value="ECO:0007669"/>
    <property type="project" value="TreeGrafter"/>
</dbReference>
<evidence type="ECO:0000313" key="6">
    <source>
        <dbReference type="Proteomes" id="UP000560066"/>
    </source>
</evidence>
<dbReference type="Gene3D" id="3.30.720.170">
    <property type="entry name" value="Perilipin, alpha-beta domain"/>
    <property type="match status" value="1"/>
</dbReference>
<dbReference type="OrthoDB" id="376826at2759"/>
<dbReference type="InterPro" id="IPR004279">
    <property type="entry name" value="Perilipin"/>
</dbReference>
<dbReference type="PANTHER" id="PTHR14024:SF25">
    <property type="entry name" value="PERILIPIN-2"/>
    <property type="match status" value="1"/>
</dbReference>
<feature type="region of interest" description="Disordered" evidence="4">
    <location>
        <begin position="413"/>
        <end position="438"/>
    </location>
</feature>
<evidence type="ECO:0000256" key="3">
    <source>
        <dbReference type="ARBA" id="ARBA00022677"/>
    </source>
</evidence>
<reference evidence="5 6" key="1">
    <citation type="submission" date="2019-09" db="EMBL/GenBank/DDBJ databases">
        <title>Bird 10,000 Genomes (B10K) Project - Family phase.</title>
        <authorList>
            <person name="Zhang G."/>
        </authorList>
    </citation>
    <scope>NUCLEOTIDE SEQUENCE [LARGE SCALE GENOMIC DNA]</scope>
    <source>
        <strain evidence="5">B10K-DU-002-79</strain>
    </source>
</reference>
<name>A0A7L2RDT6_9PASS</name>
<feature type="compositionally biased region" description="Basic and acidic residues" evidence="4">
    <location>
        <begin position="416"/>
        <end position="438"/>
    </location>
</feature>
<comment type="subcellular location">
    <subcellularLocation>
        <location evidence="1">Lipid droplet</location>
    </subcellularLocation>
</comment>
<keyword evidence="3" id="KW-0551">Lipid droplet</keyword>
<comment type="similarity">
    <text evidence="2">Belongs to the perilipin family.</text>
</comment>
<organism evidence="5 6">
    <name type="scientific">Neodrepanis coruscans</name>
    <name type="common">wattled asity</name>
    <dbReference type="NCBI Taxonomy" id="254563"/>
    <lineage>
        <taxon>Eukaryota</taxon>
        <taxon>Metazoa</taxon>
        <taxon>Chordata</taxon>
        <taxon>Craniata</taxon>
        <taxon>Vertebrata</taxon>
        <taxon>Euteleostomi</taxon>
        <taxon>Archelosauria</taxon>
        <taxon>Archosauria</taxon>
        <taxon>Dinosauria</taxon>
        <taxon>Saurischia</taxon>
        <taxon>Theropoda</taxon>
        <taxon>Coelurosauria</taxon>
        <taxon>Aves</taxon>
        <taxon>Neognathae</taxon>
        <taxon>Neoaves</taxon>
        <taxon>Telluraves</taxon>
        <taxon>Australaves</taxon>
        <taxon>Passeriformes</taxon>
        <taxon>Philepittidae</taxon>
        <taxon>Neodrepanis</taxon>
    </lineage>
</organism>
<dbReference type="SUPFAM" id="SSF109775">
    <property type="entry name" value="Mannose-6-phosphate receptor binding protein 1 (Tip47), C-terminal domain"/>
    <property type="match status" value="1"/>
</dbReference>
<evidence type="ECO:0000256" key="4">
    <source>
        <dbReference type="SAM" id="MobiDB-lite"/>
    </source>
</evidence>
<proteinExistence type="inferred from homology"/>
<dbReference type="Gene3D" id="1.20.120.340">
    <property type="entry name" value="Flagellar protein FliS"/>
    <property type="match status" value="1"/>
</dbReference>
<evidence type="ECO:0000256" key="2">
    <source>
        <dbReference type="ARBA" id="ARBA00006311"/>
    </source>
</evidence>
<feature type="non-terminal residue" evidence="5">
    <location>
        <position position="438"/>
    </location>
</feature>
<dbReference type="GO" id="GO:0010890">
    <property type="term" value="P:positive regulation of triglyceride storage"/>
    <property type="evidence" value="ECO:0007669"/>
    <property type="project" value="TreeGrafter"/>
</dbReference>
<evidence type="ECO:0000313" key="5">
    <source>
        <dbReference type="EMBL" id="NXS06617.1"/>
    </source>
</evidence>
<sequence>SQLTPFSFKQSIVSRVVNLPLVSSTYDMVSTAYVTTKDNHPYLKSVCEIAEKGVKTITCVAMTSAMPVIQKLEPQIVVANNYACIGLDKIEERLPILNQPTDKVVASAKDIVVGAGEAVTTTVTGAKETVAHTITGVVGKTKEAMQDSVEMTKSVVNGSINTVLGSRVVQMMSSGVDSALAKSETLVDQYLPLTEAELEKEAANVEGFEVGVQKPSYYVRLGSLSSKLRTRAYQQALNKVKDAKQKSQETISQLQHTVSLVEYARKNVNSANKKLLGAQEKLYQSWVEWKKNIGQNDRGELRSAEHIESRTLAVAQILTQQLQTTCLTLVSSLQGLPQNVQDQVYSVGSMAGDVYRSFRSASSFQELSDSFLTASKGHLKKMKESLDDVMDYLVNNTPLNWLVGPFYPQLPGIQHAESKSEGEKNSSQKDKQPEHTLK</sequence>
<accession>A0A7L2RDT6</accession>
<keyword evidence="6" id="KW-1185">Reference proteome</keyword>
<dbReference type="Proteomes" id="UP000560066">
    <property type="component" value="Unassembled WGS sequence"/>
</dbReference>
<dbReference type="GO" id="GO:0005811">
    <property type="term" value="C:lipid droplet"/>
    <property type="evidence" value="ECO:0007669"/>
    <property type="project" value="UniProtKB-SubCell"/>
</dbReference>
<gene>
    <name evidence="5" type="primary">Plin2</name>
    <name evidence="5" type="ORF">NEOCOR_R05250</name>
</gene>
<evidence type="ECO:0000256" key="1">
    <source>
        <dbReference type="ARBA" id="ARBA00004502"/>
    </source>
</evidence>
<dbReference type="PANTHER" id="PTHR14024">
    <property type="entry name" value="PERILIPIN"/>
    <property type="match status" value="1"/>
</dbReference>
<protein>
    <submittedName>
        <fullName evidence="5">PLIN2 protein</fullName>
    </submittedName>
</protein>
<dbReference type="GO" id="GO:0019915">
    <property type="term" value="P:lipid storage"/>
    <property type="evidence" value="ECO:0007669"/>
    <property type="project" value="TreeGrafter"/>
</dbReference>
<dbReference type="AlphaFoldDB" id="A0A7L2RDT6"/>
<comment type="caution">
    <text evidence="5">The sequence shown here is derived from an EMBL/GenBank/DDBJ whole genome shotgun (WGS) entry which is preliminary data.</text>
</comment>
<dbReference type="Pfam" id="PF03036">
    <property type="entry name" value="Perilipin"/>
    <property type="match status" value="1"/>
</dbReference>
<dbReference type="PIRSF" id="PIRSF036881">
    <property type="entry name" value="PAT"/>
    <property type="match status" value="1"/>
</dbReference>